<accession>A0A0B7BIW3</accession>
<evidence type="ECO:0000313" key="1">
    <source>
        <dbReference type="EMBL" id="CEK92251.1"/>
    </source>
</evidence>
<proteinExistence type="predicted"/>
<dbReference type="AlphaFoldDB" id="A0A0B7BIW3"/>
<organism evidence="1">
    <name type="scientific">Arion vulgaris</name>
    <dbReference type="NCBI Taxonomy" id="1028688"/>
    <lineage>
        <taxon>Eukaryota</taxon>
        <taxon>Metazoa</taxon>
        <taxon>Spiralia</taxon>
        <taxon>Lophotrochozoa</taxon>
        <taxon>Mollusca</taxon>
        <taxon>Gastropoda</taxon>
        <taxon>Heterobranchia</taxon>
        <taxon>Euthyneura</taxon>
        <taxon>Panpulmonata</taxon>
        <taxon>Eupulmonata</taxon>
        <taxon>Stylommatophora</taxon>
        <taxon>Helicina</taxon>
        <taxon>Arionoidea</taxon>
        <taxon>Arionidae</taxon>
        <taxon>Arion</taxon>
    </lineage>
</organism>
<gene>
    <name evidence="1" type="primary">ORF187285</name>
</gene>
<dbReference type="EMBL" id="HACG01045386">
    <property type="protein sequence ID" value="CEK92251.1"/>
    <property type="molecule type" value="Transcribed_RNA"/>
</dbReference>
<name>A0A0B7BIW3_9EUPU</name>
<protein>
    <submittedName>
        <fullName evidence="1">Uncharacterized protein</fullName>
    </submittedName>
</protein>
<sequence>MNARMPRTVDPLSHWRLETSINYIFGAYHNKVENIFKAPIRLCGAGARKGSKK</sequence>
<reference evidence="1" key="1">
    <citation type="submission" date="2014-12" db="EMBL/GenBank/DDBJ databases">
        <title>Insight into the proteome of Arion vulgaris.</title>
        <authorList>
            <person name="Aradska J."/>
            <person name="Bulat T."/>
            <person name="Smidak R."/>
            <person name="Sarate P."/>
            <person name="Gangsoo J."/>
            <person name="Sialana F."/>
            <person name="Bilban M."/>
            <person name="Lubec G."/>
        </authorList>
    </citation>
    <scope>NUCLEOTIDE SEQUENCE</scope>
    <source>
        <tissue evidence="1">Skin</tissue>
    </source>
</reference>